<feature type="chain" id="PRO_5040732681" evidence="1">
    <location>
        <begin position="25"/>
        <end position="272"/>
    </location>
</feature>
<sequence length="272" mass="30987">MNRLLVNSWILVSLSTLLLPLDTAAQTQLQTTPFSILEERQRGGDHFTQGLFYDGQRWWESSGRYRRSWLAEYTDPSANPIRRKWLAKNRFAEGLTVLNDKLYLLTYKAGEVHIYQAHNLKPLKILRYAGEGWGLTSDGQHLIMSNGSNELVFRDPETFDVVRRLKVQGGGENWSDLNELEFAEGLIWANIWQNKRIIAIDPQTGGVRGAIDLSSLNPDEKDHPDTVANGIAWDKARNGLWVTGKYWRQLYLIRPQGLGFGRMPSSVTSADQ</sequence>
<feature type="signal peptide" evidence="1">
    <location>
        <begin position="1"/>
        <end position="24"/>
    </location>
</feature>
<dbReference type="InterPro" id="IPR007788">
    <property type="entry name" value="QCT"/>
</dbReference>
<dbReference type="GO" id="GO:0016603">
    <property type="term" value="F:glutaminyl-peptide cyclotransferase activity"/>
    <property type="evidence" value="ECO:0007669"/>
    <property type="project" value="InterPro"/>
</dbReference>
<comment type="caution">
    <text evidence="2">The sequence shown here is derived from an EMBL/GenBank/DDBJ whole genome shotgun (WGS) entry which is preliminary data.</text>
</comment>
<keyword evidence="3" id="KW-1185">Reference proteome</keyword>
<dbReference type="Gene3D" id="2.130.10.10">
    <property type="entry name" value="YVTN repeat-like/Quinoprotein amine dehydrogenase"/>
    <property type="match status" value="1"/>
</dbReference>
<dbReference type="SUPFAM" id="SSF50969">
    <property type="entry name" value="YVTN repeat-like/Quinoprotein amine dehydrogenase"/>
    <property type="match status" value="1"/>
</dbReference>
<dbReference type="PANTHER" id="PTHR31270">
    <property type="entry name" value="GLUTAMINYL-PEPTIDE CYCLOTRANSFERASE"/>
    <property type="match status" value="1"/>
</dbReference>
<dbReference type="AlphaFoldDB" id="A0A9X2EP42"/>
<evidence type="ECO:0000313" key="3">
    <source>
        <dbReference type="Proteomes" id="UP001139028"/>
    </source>
</evidence>
<accession>A0A9X2EP42</accession>
<dbReference type="PANTHER" id="PTHR31270:SF1">
    <property type="entry name" value="GLUTAMINYL-PEPTIDE CYCLOTRANSFERASE"/>
    <property type="match status" value="1"/>
</dbReference>
<dbReference type="Pfam" id="PF05096">
    <property type="entry name" value="Glu_cyclase_2"/>
    <property type="match status" value="1"/>
</dbReference>
<dbReference type="InterPro" id="IPR011044">
    <property type="entry name" value="Quino_amine_DH_bsu"/>
</dbReference>
<name>A0A9X2EP42_9GAMM</name>
<dbReference type="EMBL" id="JALBWM010000055">
    <property type="protein sequence ID" value="MCO1335246.1"/>
    <property type="molecule type" value="Genomic_DNA"/>
</dbReference>
<keyword evidence="1" id="KW-0732">Signal</keyword>
<dbReference type="Proteomes" id="UP001139028">
    <property type="component" value="Unassembled WGS sequence"/>
</dbReference>
<dbReference type="RefSeq" id="WP_252468545.1">
    <property type="nucleotide sequence ID" value="NZ_JALBWM010000055.1"/>
</dbReference>
<dbReference type="InterPro" id="IPR015943">
    <property type="entry name" value="WD40/YVTN_repeat-like_dom_sf"/>
</dbReference>
<protein>
    <submittedName>
        <fullName evidence="2">Glutaminyl-peptide cyclotransferase</fullName>
    </submittedName>
</protein>
<reference evidence="2" key="1">
    <citation type="journal article" date="2022" name="Arch. Microbiol.">
        <title>Microbulbifer okhotskensis sp. nov., isolated from a deep bottom sediment of the Okhotsk Sea.</title>
        <authorList>
            <person name="Romanenko L."/>
            <person name="Kurilenko V."/>
            <person name="Otstavnykh N."/>
            <person name="Velansky P."/>
            <person name="Isaeva M."/>
            <person name="Mikhailov V."/>
        </authorList>
    </citation>
    <scope>NUCLEOTIDE SEQUENCE</scope>
    <source>
        <strain evidence="2">OS29</strain>
    </source>
</reference>
<organism evidence="2 3">
    <name type="scientific">Microbulbifer okhotskensis</name>
    <dbReference type="NCBI Taxonomy" id="2926617"/>
    <lineage>
        <taxon>Bacteria</taxon>
        <taxon>Pseudomonadati</taxon>
        <taxon>Pseudomonadota</taxon>
        <taxon>Gammaproteobacteria</taxon>
        <taxon>Cellvibrionales</taxon>
        <taxon>Microbulbiferaceae</taxon>
        <taxon>Microbulbifer</taxon>
    </lineage>
</organism>
<evidence type="ECO:0000313" key="2">
    <source>
        <dbReference type="EMBL" id="MCO1335246.1"/>
    </source>
</evidence>
<gene>
    <name evidence="2" type="ORF">MO867_12975</name>
</gene>
<evidence type="ECO:0000256" key="1">
    <source>
        <dbReference type="SAM" id="SignalP"/>
    </source>
</evidence>
<proteinExistence type="predicted"/>